<protein>
    <submittedName>
        <fullName evidence="5">Uncharacterized protein</fullName>
    </submittedName>
</protein>
<reference evidence="5" key="1">
    <citation type="submission" date="2022-12" db="EMBL/GenBank/DDBJ databases">
        <title>Draft genome assemblies for two species of Escallonia (Escalloniales).</title>
        <authorList>
            <person name="Chanderbali A."/>
            <person name="Dervinis C."/>
            <person name="Anghel I."/>
            <person name="Soltis D."/>
            <person name="Soltis P."/>
            <person name="Zapata F."/>
        </authorList>
    </citation>
    <scope>NUCLEOTIDE SEQUENCE</scope>
    <source>
        <strain evidence="5">UCBG64.0493</strain>
        <tissue evidence="5">Leaf</tissue>
    </source>
</reference>
<keyword evidence="3" id="KW-0012">Acyltransferase</keyword>
<comment type="similarity">
    <text evidence="1">Belongs to the plant acyltransferase family.</text>
</comment>
<sequence>MERRCASHSLSHRGTSQSPPQLQPRPVPTPTLVFGSSRYRLIGNAAYAGRPQGLNCTGGPAELDGLVSLLRKALDRLKDKLVPDLEGPELYKAVSQSIQEIHGYASIRNANPDVFNNWCDMDLTEVDLGWGKPAWVSFIGGASRSKNVTFLLDGAKEGDIDAWVTLDQREMDVLEEDLEFLDFASMNPPIMIST</sequence>
<feature type="region of interest" description="Disordered" evidence="4">
    <location>
        <begin position="1"/>
        <end position="29"/>
    </location>
</feature>
<organism evidence="5 6">
    <name type="scientific">Escallonia herrerae</name>
    <dbReference type="NCBI Taxonomy" id="1293975"/>
    <lineage>
        <taxon>Eukaryota</taxon>
        <taxon>Viridiplantae</taxon>
        <taxon>Streptophyta</taxon>
        <taxon>Embryophyta</taxon>
        <taxon>Tracheophyta</taxon>
        <taxon>Spermatophyta</taxon>
        <taxon>Magnoliopsida</taxon>
        <taxon>eudicotyledons</taxon>
        <taxon>Gunneridae</taxon>
        <taxon>Pentapetalae</taxon>
        <taxon>asterids</taxon>
        <taxon>campanulids</taxon>
        <taxon>Escalloniales</taxon>
        <taxon>Escalloniaceae</taxon>
        <taxon>Escallonia</taxon>
    </lineage>
</organism>
<evidence type="ECO:0000256" key="2">
    <source>
        <dbReference type="ARBA" id="ARBA00022679"/>
    </source>
</evidence>
<keyword evidence="2" id="KW-0808">Transferase</keyword>
<dbReference type="GO" id="GO:0016746">
    <property type="term" value="F:acyltransferase activity"/>
    <property type="evidence" value="ECO:0007669"/>
    <property type="project" value="UniProtKB-KW"/>
</dbReference>
<dbReference type="AlphaFoldDB" id="A0AA89BIT0"/>
<dbReference type="EMBL" id="JAVXUP010000237">
    <property type="protein sequence ID" value="KAK3033331.1"/>
    <property type="molecule type" value="Genomic_DNA"/>
</dbReference>
<evidence type="ECO:0000256" key="1">
    <source>
        <dbReference type="ARBA" id="ARBA00009861"/>
    </source>
</evidence>
<dbReference type="Pfam" id="PF02458">
    <property type="entry name" value="Transferase"/>
    <property type="match status" value="1"/>
</dbReference>
<name>A0AA89BIT0_9ASTE</name>
<dbReference type="PANTHER" id="PTHR31623">
    <property type="entry name" value="F21J9.9"/>
    <property type="match status" value="1"/>
</dbReference>
<evidence type="ECO:0000256" key="4">
    <source>
        <dbReference type="SAM" id="MobiDB-lite"/>
    </source>
</evidence>
<dbReference type="PANTHER" id="PTHR31623:SF110">
    <property type="entry name" value="VINORINE SYNTHASE-LIKE"/>
    <property type="match status" value="1"/>
</dbReference>
<accession>A0AA89BIT0</accession>
<comment type="caution">
    <text evidence="5">The sequence shown here is derived from an EMBL/GenBank/DDBJ whole genome shotgun (WGS) entry which is preliminary data.</text>
</comment>
<dbReference type="Proteomes" id="UP001188597">
    <property type="component" value="Unassembled WGS sequence"/>
</dbReference>
<dbReference type="InterPro" id="IPR023213">
    <property type="entry name" value="CAT-like_dom_sf"/>
</dbReference>
<dbReference type="Gene3D" id="3.30.559.10">
    <property type="entry name" value="Chloramphenicol acetyltransferase-like domain"/>
    <property type="match status" value="1"/>
</dbReference>
<evidence type="ECO:0000313" key="6">
    <source>
        <dbReference type="Proteomes" id="UP001188597"/>
    </source>
</evidence>
<keyword evidence="6" id="KW-1185">Reference proteome</keyword>
<proteinExistence type="inferred from homology"/>
<gene>
    <name evidence="5" type="ORF">RJ639_034178</name>
</gene>
<evidence type="ECO:0000313" key="5">
    <source>
        <dbReference type="EMBL" id="KAK3033331.1"/>
    </source>
</evidence>
<evidence type="ECO:0000256" key="3">
    <source>
        <dbReference type="ARBA" id="ARBA00023315"/>
    </source>
</evidence>